<sequence length="92" mass="10895">MKINWDKYPRKQEEIIVAAYIESKIGAVENLVNLFIKENLLTISWTPTPLNGNYYTYEIKYHRHREKYLINVWKGVRTGDAMPILYGDIQFG</sequence>
<dbReference type="SUPFAM" id="SSF49265">
    <property type="entry name" value="Fibronectin type III"/>
    <property type="match status" value="1"/>
</dbReference>
<dbReference type="AlphaFoldDB" id="A0A7J4TJ57"/>
<protein>
    <submittedName>
        <fullName evidence="1">Uncharacterized protein</fullName>
    </submittedName>
</protein>
<organism evidence="1 2">
    <name type="scientific">Methanobacterium subterraneum</name>
    <dbReference type="NCBI Taxonomy" id="59277"/>
    <lineage>
        <taxon>Archaea</taxon>
        <taxon>Methanobacteriati</taxon>
        <taxon>Methanobacteriota</taxon>
        <taxon>Methanomada group</taxon>
        <taxon>Methanobacteria</taxon>
        <taxon>Methanobacteriales</taxon>
        <taxon>Methanobacteriaceae</taxon>
        <taxon>Methanobacterium</taxon>
    </lineage>
</organism>
<evidence type="ECO:0000313" key="2">
    <source>
        <dbReference type="Proteomes" id="UP000586031"/>
    </source>
</evidence>
<gene>
    <name evidence="1" type="ORF">HA271_03565</name>
</gene>
<accession>A0A7J4TJ57</accession>
<name>A0A7J4TJ57_9EURY</name>
<comment type="caution">
    <text evidence="1">The sequence shown here is derived from an EMBL/GenBank/DDBJ whole genome shotgun (WGS) entry which is preliminary data.</text>
</comment>
<proteinExistence type="predicted"/>
<dbReference type="EMBL" id="DUHE01000103">
    <property type="protein sequence ID" value="HII83921.1"/>
    <property type="molecule type" value="Genomic_DNA"/>
</dbReference>
<evidence type="ECO:0000313" key="1">
    <source>
        <dbReference type="EMBL" id="HII83921.1"/>
    </source>
</evidence>
<reference evidence="2" key="1">
    <citation type="journal article" date="2020" name="bioRxiv">
        <title>A rank-normalized archaeal taxonomy based on genome phylogeny resolves widespread incomplete and uneven classifications.</title>
        <authorList>
            <person name="Rinke C."/>
            <person name="Chuvochina M."/>
            <person name="Mussig A.J."/>
            <person name="Chaumeil P.-A."/>
            <person name="Waite D.W."/>
            <person name="Whitman W.B."/>
            <person name="Parks D.H."/>
            <person name="Hugenholtz P."/>
        </authorList>
    </citation>
    <scope>NUCLEOTIDE SEQUENCE [LARGE SCALE GENOMIC DNA]</scope>
</reference>
<dbReference type="InterPro" id="IPR036116">
    <property type="entry name" value="FN3_sf"/>
</dbReference>
<dbReference type="Proteomes" id="UP000586031">
    <property type="component" value="Unassembled WGS sequence"/>
</dbReference>